<feature type="domain" description="Aminoglycoside phosphotransferase" evidence="1">
    <location>
        <begin position="28"/>
        <end position="259"/>
    </location>
</feature>
<reference evidence="3" key="1">
    <citation type="submission" date="2016-10" db="EMBL/GenBank/DDBJ databases">
        <authorList>
            <person name="Varghese N."/>
            <person name="Submissions S."/>
        </authorList>
    </citation>
    <scope>NUCLEOTIDE SEQUENCE [LARGE SCALE GENOMIC DNA]</scope>
    <source>
        <strain evidence="3">DSM 17875</strain>
    </source>
</reference>
<dbReference type="PANTHER" id="PTHR21310:SF40">
    <property type="entry name" value="AMINOGLYCOSIDE PHOSPHOTRANSFERASE DOMAIN-CONTAINING PROTEIN-RELATED"/>
    <property type="match status" value="1"/>
</dbReference>
<dbReference type="InterPro" id="IPR041726">
    <property type="entry name" value="ACAD10_11_N"/>
</dbReference>
<keyword evidence="2" id="KW-0808">Transferase</keyword>
<dbReference type="InterPro" id="IPR051678">
    <property type="entry name" value="AGP_Transferase"/>
</dbReference>
<evidence type="ECO:0000259" key="1">
    <source>
        <dbReference type="Pfam" id="PF01636"/>
    </source>
</evidence>
<dbReference type="EMBL" id="LT629785">
    <property type="protein sequence ID" value="SDU08457.1"/>
    <property type="molecule type" value="Genomic_DNA"/>
</dbReference>
<dbReference type="InterPro" id="IPR002575">
    <property type="entry name" value="Aminoglycoside_PTrfase"/>
</dbReference>
<organism evidence="2 3">
    <name type="scientific">Pseudomonas pohangensis</name>
    <dbReference type="NCBI Taxonomy" id="364197"/>
    <lineage>
        <taxon>Bacteria</taxon>
        <taxon>Pseudomonadati</taxon>
        <taxon>Pseudomonadota</taxon>
        <taxon>Gammaproteobacteria</taxon>
        <taxon>Pseudomonadales</taxon>
        <taxon>Pseudomonadaceae</taxon>
        <taxon>Pseudomonas</taxon>
    </lineage>
</organism>
<gene>
    <name evidence="2" type="ORF">SAMN05216296_1679</name>
</gene>
<dbReference type="PANTHER" id="PTHR21310">
    <property type="entry name" value="AMINOGLYCOSIDE PHOSPHOTRANSFERASE-RELATED-RELATED"/>
    <property type="match status" value="1"/>
</dbReference>
<protein>
    <submittedName>
        <fullName evidence="2">Predicted kinase, aminoglycoside phosphotransferase (APT) family</fullName>
    </submittedName>
</protein>
<keyword evidence="2" id="KW-0418">Kinase</keyword>
<dbReference type="Gene3D" id="3.30.200.20">
    <property type="entry name" value="Phosphorylase Kinase, domain 1"/>
    <property type="match status" value="1"/>
</dbReference>
<evidence type="ECO:0000313" key="3">
    <source>
        <dbReference type="Proteomes" id="UP000243232"/>
    </source>
</evidence>
<proteinExistence type="predicted"/>
<name>A0A1H2FM91_9PSED</name>
<dbReference type="STRING" id="364197.SAMN05216296_1679"/>
<evidence type="ECO:0000313" key="2">
    <source>
        <dbReference type="EMBL" id="SDU08457.1"/>
    </source>
</evidence>
<dbReference type="InterPro" id="IPR011009">
    <property type="entry name" value="Kinase-like_dom_sf"/>
</dbReference>
<dbReference type="SUPFAM" id="SSF56112">
    <property type="entry name" value="Protein kinase-like (PK-like)"/>
    <property type="match status" value="1"/>
</dbReference>
<dbReference type="Pfam" id="PF01636">
    <property type="entry name" value="APH"/>
    <property type="match status" value="1"/>
</dbReference>
<keyword evidence="3" id="KW-1185">Reference proteome</keyword>
<sequence>MMNQEQWQAVANYVGGLGHTLDLSFKPKKLSGGAANFNYVVKLNGKKAVLRRPPDGPLPPGANDVAREYRVLSSLKEHYPPAPIGLVFCDDESVIGVPFCISEFREGICIGRDLPESLVNRPQIGDTLSQLLVESLVKLHKVDLQATGLSSLGSVDGFLERQISGWYKRGSRVLNEQQLEKLGTIRDWLQDNLPEKRLGALVHNDFKLDNMLLDEESLTVNGVVDWDMCTVGDPIYELTILLAYWGEPNDKPAYEFQCRMPKEAEGWWPRSKVIEEYFRLSGFDKQALDFYWWLTQYRNIVVYAQLNALFTRTGEFPAALTQEECELMPGRVDQLLETVTAALGSPDFRYLSR</sequence>
<dbReference type="CDD" id="cd05154">
    <property type="entry name" value="ACAD10_11_N-like"/>
    <property type="match status" value="1"/>
</dbReference>
<dbReference type="Gene3D" id="3.90.1200.10">
    <property type="match status" value="1"/>
</dbReference>
<accession>A0A1H2FM91</accession>
<dbReference type="GO" id="GO:0016301">
    <property type="term" value="F:kinase activity"/>
    <property type="evidence" value="ECO:0007669"/>
    <property type="project" value="UniProtKB-KW"/>
</dbReference>
<dbReference type="Proteomes" id="UP000243232">
    <property type="component" value="Chromosome I"/>
</dbReference>
<dbReference type="AlphaFoldDB" id="A0A1H2FM91"/>
<dbReference type="OrthoDB" id="3806873at2"/>
<dbReference type="RefSeq" id="WP_090194123.1">
    <property type="nucleotide sequence ID" value="NZ_LT629785.1"/>
</dbReference>